<keyword evidence="3" id="KW-1185">Reference proteome</keyword>
<name>A0ABD3KLU1_EUCGL</name>
<comment type="caution">
    <text evidence="2">The sequence shown here is derived from an EMBL/GenBank/DDBJ whole genome shotgun (WGS) entry which is preliminary data.</text>
</comment>
<evidence type="ECO:0000256" key="1">
    <source>
        <dbReference type="SAM" id="MobiDB-lite"/>
    </source>
</evidence>
<organism evidence="2 3">
    <name type="scientific">Eucalyptus globulus</name>
    <name type="common">Tasmanian blue gum</name>
    <dbReference type="NCBI Taxonomy" id="34317"/>
    <lineage>
        <taxon>Eukaryota</taxon>
        <taxon>Viridiplantae</taxon>
        <taxon>Streptophyta</taxon>
        <taxon>Embryophyta</taxon>
        <taxon>Tracheophyta</taxon>
        <taxon>Spermatophyta</taxon>
        <taxon>Magnoliopsida</taxon>
        <taxon>eudicotyledons</taxon>
        <taxon>Gunneridae</taxon>
        <taxon>Pentapetalae</taxon>
        <taxon>rosids</taxon>
        <taxon>malvids</taxon>
        <taxon>Myrtales</taxon>
        <taxon>Myrtaceae</taxon>
        <taxon>Myrtoideae</taxon>
        <taxon>Eucalypteae</taxon>
        <taxon>Eucalyptus</taxon>
    </lineage>
</organism>
<protein>
    <submittedName>
        <fullName evidence="2">Uncharacterized protein</fullName>
    </submittedName>
</protein>
<dbReference type="EMBL" id="JBJKBG010000005">
    <property type="protein sequence ID" value="KAL3740740.1"/>
    <property type="molecule type" value="Genomic_DNA"/>
</dbReference>
<proteinExistence type="predicted"/>
<accession>A0ABD3KLU1</accession>
<reference evidence="2 3" key="1">
    <citation type="submission" date="2024-11" db="EMBL/GenBank/DDBJ databases">
        <title>Chromosome-level genome assembly of Eucalyptus globulus Labill. provides insights into its genome evolution.</title>
        <authorList>
            <person name="Li X."/>
        </authorList>
    </citation>
    <scope>NUCLEOTIDE SEQUENCE [LARGE SCALE GENOMIC DNA]</scope>
    <source>
        <strain evidence="2">CL2024</strain>
        <tissue evidence="2">Fresh tender leaves</tissue>
    </source>
</reference>
<feature type="region of interest" description="Disordered" evidence="1">
    <location>
        <begin position="30"/>
        <end position="51"/>
    </location>
</feature>
<evidence type="ECO:0000313" key="3">
    <source>
        <dbReference type="Proteomes" id="UP001634007"/>
    </source>
</evidence>
<dbReference type="Proteomes" id="UP001634007">
    <property type="component" value="Unassembled WGS sequence"/>
</dbReference>
<gene>
    <name evidence="2" type="ORF">ACJRO7_021937</name>
</gene>
<sequence>MILLSGSCSECFSGGGAKRVNCEGEDHMRCDSRGSKDGVASEEKMKDFAKREPESPPIVVAYFPGGSWLSPL</sequence>
<evidence type="ECO:0000313" key="2">
    <source>
        <dbReference type="EMBL" id="KAL3740740.1"/>
    </source>
</evidence>
<dbReference type="AlphaFoldDB" id="A0ABD3KLU1"/>